<dbReference type="Pfam" id="PF02518">
    <property type="entry name" value="HATPase_c"/>
    <property type="match status" value="1"/>
</dbReference>
<keyword evidence="4" id="KW-1003">Cell membrane</keyword>
<dbReference type="SUPFAM" id="SSF55874">
    <property type="entry name" value="ATPase domain of HSP90 chaperone/DNA topoisomerase II/histidine kinase"/>
    <property type="match status" value="1"/>
</dbReference>
<evidence type="ECO:0000256" key="2">
    <source>
        <dbReference type="ARBA" id="ARBA00004651"/>
    </source>
</evidence>
<keyword evidence="17" id="KW-1185">Reference proteome</keyword>
<dbReference type="PANTHER" id="PTHR43065">
    <property type="entry name" value="SENSOR HISTIDINE KINASE"/>
    <property type="match status" value="1"/>
</dbReference>
<dbReference type="PRINTS" id="PR00344">
    <property type="entry name" value="BCTRLSENSOR"/>
</dbReference>
<dbReference type="SMART" id="SM00388">
    <property type="entry name" value="HisKA"/>
    <property type="match status" value="1"/>
</dbReference>
<protein>
    <recommendedName>
        <fullName evidence="3">histidine kinase</fullName>
        <ecNumber evidence="3">2.7.13.3</ecNumber>
    </recommendedName>
</protein>
<accession>A0ABS2SPH1</accession>
<feature type="transmembrane region" description="Helical" evidence="14">
    <location>
        <begin position="162"/>
        <end position="183"/>
    </location>
</feature>
<dbReference type="RefSeq" id="WP_204464341.1">
    <property type="nucleotide sequence ID" value="NZ_JAFBCV010000001.1"/>
</dbReference>
<comment type="caution">
    <text evidence="16">The sequence shown here is derived from an EMBL/GenBank/DDBJ whole genome shotgun (WGS) entry which is preliminary data.</text>
</comment>
<dbReference type="InterPro" id="IPR036890">
    <property type="entry name" value="HATPase_C_sf"/>
</dbReference>
<dbReference type="InterPro" id="IPR005467">
    <property type="entry name" value="His_kinase_dom"/>
</dbReference>
<dbReference type="EMBL" id="JAFBCV010000001">
    <property type="protein sequence ID" value="MBM7837428.1"/>
    <property type="molecule type" value="Genomic_DNA"/>
</dbReference>
<feature type="transmembrane region" description="Helical" evidence="14">
    <location>
        <begin position="96"/>
        <end position="116"/>
    </location>
</feature>
<feature type="transmembrane region" description="Helical" evidence="14">
    <location>
        <begin position="6"/>
        <end position="22"/>
    </location>
</feature>
<evidence type="ECO:0000256" key="11">
    <source>
        <dbReference type="ARBA" id="ARBA00022989"/>
    </source>
</evidence>
<gene>
    <name evidence="16" type="ORF">JOC54_000659</name>
</gene>
<feature type="transmembrane region" description="Helical" evidence="14">
    <location>
        <begin position="34"/>
        <end position="52"/>
    </location>
</feature>
<feature type="transmembrane region" description="Helical" evidence="14">
    <location>
        <begin position="128"/>
        <end position="150"/>
    </location>
</feature>
<comment type="catalytic activity">
    <reaction evidence="1">
        <text>ATP + protein L-histidine = ADP + protein N-phospho-L-histidine.</text>
        <dbReference type="EC" id="2.7.13.3"/>
    </reaction>
</comment>
<dbReference type="InterPro" id="IPR003661">
    <property type="entry name" value="HisK_dim/P_dom"/>
</dbReference>
<dbReference type="SMART" id="SM00387">
    <property type="entry name" value="HATPase_c"/>
    <property type="match status" value="1"/>
</dbReference>
<organism evidence="16 17">
    <name type="scientific">Shouchella xiaoxiensis</name>
    <dbReference type="NCBI Taxonomy" id="766895"/>
    <lineage>
        <taxon>Bacteria</taxon>
        <taxon>Bacillati</taxon>
        <taxon>Bacillota</taxon>
        <taxon>Bacilli</taxon>
        <taxon>Bacillales</taxon>
        <taxon>Bacillaceae</taxon>
        <taxon>Shouchella</taxon>
    </lineage>
</organism>
<reference evidence="16" key="1">
    <citation type="submission" date="2021-01" db="EMBL/GenBank/DDBJ databases">
        <title>Genomic Encyclopedia of Type Strains, Phase IV (KMG-IV): sequencing the most valuable type-strain genomes for metagenomic binning, comparative biology and taxonomic classification.</title>
        <authorList>
            <person name="Goeker M."/>
        </authorList>
    </citation>
    <scope>NUCLEOTIDE SEQUENCE</scope>
    <source>
        <strain evidence="16">DSM 21943</strain>
    </source>
</reference>
<dbReference type="Pfam" id="PF00512">
    <property type="entry name" value="HisKA"/>
    <property type="match status" value="1"/>
</dbReference>
<evidence type="ECO:0000256" key="1">
    <source>
        <dbReference type="ARBA" id="ARBA00000085"/>
    </source>
</evidence>
<evidence type="ECO:0000256" key="7">
    <source>
        <dbReference type="ARBA" id="ARBA00022692"/>
    </source>
</evidence>
<keyword evidence="13 14" id="KW-0472">Membrane</keyword>
<dbReference type="SUPFAM" id="SSF47384">
    <property type="entry name" value="Homodimeric domain of signal transducing histidine kinase"/>
    <property type="match status" value="1"/>
</dbReference>
<keyword evidence="11 14" id="KW-1133">Transmembrane helix</keyword>
<dbReference type="InterPro" id="IPR003594">
    <property type="entry name" value="HATPase_dom"/>
</dbReference>
<keyword evidence="8" id="KW-0547">Nucleotide-binding</keyword>
<comment type="subcellular location">
    <subcellularLocation>
        <location evidence="2">Cell membrane</location>
        <topology evidence="2">Multi-pass membrane protein</topology>
    </subcellularLocation>
</comment>
<evidence type="ECO:0000256" key="10">
    <source>
        <dbReference type="ARBA" id="ARBA00022840"/>
    </source>
</evidence>
<dbReference type="Gene3D" id="3.30.565.10">
    <property type="entry name" value="Histidine kinase-like ATPase, C-terminal domain"/>
    <property type="match status" value="1"/>
</dbReference>
<evidence type="ECO:0000313" key="16">
    <source>
        <dbReference type="EMBL" id="MBM7837428.1"/>
    </source>
</evidence>
<dbReference type="CDD" id="cd00082">
    <property type="entry name" value="HisKA"/>
    <property type="match status" value="1"/>
</dbReference>
<keyword evidence="6 16" id="KW-0808">Transferase</keyword>
<dbReference type="PROSITE" id="PS50109">
    <property type="entry name" value="HIS_KIN"/>
    <property type="match status" value="1"/>
</dbReference>
<keyword evidence="9 16" id="KW-0418">Kinase</keyword>
<keyword evidence="12" id="KW-0902">Two-component regulatory system</keyword>
<evidence type="ECO:0000256" key="3">
    <source>
        <dbReference type="ARBA" id="ARBA00012438"/>
    </source>
</evidence>
<sequence length="412" mass="45670">MVIERLIINVFVILIPVLIYSLKAEGSWKIQRSLTMFFFMSGAVVLCMIFSVEIESVQWDLRYVPILLAFLYGGKRAGWGVVGFAVLMRVMLGGDLFITGILLIVVTAILFHFVSHRFSSMPPKWPRVWFVMVVALIPSLIQTVVTVFLLQSGVTAGEEPLWSTGLEYVLFLSGASFLITHLFETLLERERIIAELVAAEKDHTMGELAASIAHEVRNPLTVVKGFIQLLAEDKSQAEYHKLILSELDRAESIIYEYLNASKPQENSVISLDNCVEQVVSLLAPYAEKNGVLLDSSIKPSIQINSNENKLKQALINFVKNAIEATPDQGSVTVLLKATKDKTIIEIKDTGSGMTKEQLKQLGTAYFTTKESGTGIGTMVSIRMIEMMDGTVTYKSAITKGTKVEVVLPRVKS</sequence>
<evidence type="ECO:0000256" key="8">
    <source>
        <dbReference type="ARBA" id="ARBA00022741"/>
    </source>
</evidence>
<evidence type="ECO:0000313" key="17">
    <source>
        <dbReference type="Proteomes" id="UP001179280"/>
    </source>
</evidence>
<evidence type="ECO:0000256" key="12">
    <source>
        <dbReference type="ARBA" id="ARBA00023012"/>
    </source>
</evidence>
<dbReference type="Gene3D" id="1.10.287.130">
    <property type="match status" value="1"/>
</dbReference>
<evidence type="ECO:0000256" key="4">
    <source>
        <dbReference type="ARBA" id="ARBA00022475"/>
    </source>
</evidence>
<evidence type="ECO:0000256" key="5">
    <source>
        <dbReference type="ARBA" id="ARBA00022553"/>
    </source>
</evidence>
<feature type="domain" description="Histidine kinase" evidence="15">
    <location>
        <begin position="211"/>
        <end position="411"/>
    </location>
</feature>
<dbReference type="EC" id="2.7.13.3" evidence="3"/>
<dbReference type="InterPro" id="IPR036097">
    <property type="entry name" value="HisK_dim/P_sf"/>
</dbReference>
<evidence type="ECO:0000256" key="6">
    <source>
        <dbReference type="ARBA" id="ARBA00022679"/>
    </source>
</evidence>
<keyword evidence="10" id="KW-0067">ATP-binding</keyword>
<name>A0ABS2SPH1_9BACI</name>
<keyword evidence="7 14" id="KW-0812">Transmembrane</keyword>
<proteinExistence type="predicted"/>
<dbReference type="InterPro" id="IPR011620">
    <property type="entry name" value="Sig_transdc_His_kinase_LytS_TM"/>
</dbReference>
<keyword evidence="5" id="KW-0597">Phosphoprotein</keyword>
<evidence type="ECO:0000256" key="9">
    <source>
        <dbReference type="ARBA" id="ARBA00022777"/>
    </source>
</evidence>
<dbReference type="GO" id="GO:0004673">
    <property type="term" value="F:protein histidine kinase activity"/>
    <property type="evidence" value="ECO:0007669"/>
    <property type="project" value="UniProtKB-EC"/>
</dbReference>
<evidence type="ECO:0000256" key="13">
    <source>
        <dbReference type="ARBA" id="ARBA00023136"/>
    </source>
</evidence>
<dbReference type="Proteomes" id="UP001179280">
    <property type="component" value="Unassembled WGS sequence"/>
</dbReference>
<dbReference type="PANTHER" id="PTHR43065:SF53">
    <property type="entry name" value="SPORULATION KINASE B"/>
    <property type="match status" value="1"/>
</dbReference>
<dbReference type="Pfam" id="PF07694">
    <property type="entry name" value="5TM-5TMR_LYT"/>
    <property type="match status" value="1"/>
</dbReference>
<evidence type="ECO:0000256" key="14">
    <source>
        <dbReference type="SAM" id="Phobius"/>
    </source>
</evidence>
<evidence type="ECO:0000259" key="15">
    <source>
        <dbReference type="PROSITE" id="PS50109"/>
    </source>
</evidence>
<dbReference type="InterPro" id="IPR004358">
    <property type="entry name" value="Sig_transdc_His_kin-like_C"/>
</dbReference>